<dbReference type="PATRIC" id="fig|1719120.3.peg.658"/>
<dbReference type="GO" id="GO:0006935">
    <property type="term" value="P:chemotaxis"/>
    <property type="evidence" value="ECO:0007669"/>
    <property type="project" value="InterPro"/>
</dbReference>
<dbReference type="InterPro" id="IPR024478">
    <property type="entry name" value="HlyB_4HB_MCP"/>
</dbReference>
<evidence type="ECO:0000259" key="6">
    <source>
        <dbReference type="PROSITE" id="PS50885"/>
    </source>
</evidence>
<dbReference type="PANTHER" id="PTHR32089">
    <property type="entry name" value="METHYL-ACCEPTING CHEMOTAXIS PROTEIN MCPB"/>
    <property type="match status" value="1"/>
</dbReference>
<keyword evidence="4" id="KW-0812">Transmembrane</keyword>
<evidence type="ECO:0000256" key="2">
    <source>
        <dbReference type="ARBA" id="ARBA00029447"/>
    </source>
</evidence>
<dbReference type="Pfam" id="PF00672">
    <property type="entry name" value="HAMP"/>
    <property type="match status" value="1"/>
</dbReference>
<dbReference type="EMBL" id="LKCM01000054">
    <property type="protein sequence ID" value="KPQ44804.1"/>
    <property type="molecule type" value="Genomic_DNA"/>
</dbReference>
<gene>
    <name evidence="7" type="ORF">MPEBLZ_00600</name>
</gene>
<comment type="similarity">
    <text evidence="2">Belongs to the methyl-accepting chemotaxis (MCP) protein family.</text>
</comment>
<dbReference type="InterPro" id="IPR054687">
    <property type="entry name" value="Two-CW_dom"/>
</dbReference>
<keyword evidence="4" id="KW-1133">Transmembrane helix</keyword>
<dbReference type="SUPFAM" id="SSF58104">
    <property type="entry name" value="Methyl-accepting chemotaxis protein (MCP) signaling domain"/>
    <property type="match status" value="1"/>
</dbReference>
<feature type="domain" description="HAMP" evidence="6">
    <location>
        <begin position="305"/>
        <end position="357"/>
    </location>
</feature>
<dbReference type="SMART" id="SM00304">
    <property type="entry name" value="HAMP"/>
    <property type="match status" value="2"/>
</dbReference>
<evidence type="ECO:0000313" key="7">
    <source>
        <dbReference type="EMBL" id="KPQ44804.1"/>
    </source>
</evidence>
<dbReference type="InterPro" id="IPR003660">
    <property type="entry name" value="HAMP_dom"/>
</dbReference>
<dbReference type="CDD" id="cd06225">
    <property type="entry name" value="HAMP"/>
    <property type="match status" value="1"/>
</dbReference>
<reference evidence="7 8" key="1">
    <citation type="submission" date="2015-09" db="EMBL/GenBank/DDBJ databases">
        <title>A metagenomics-based metabolic model of nitrate-dependent anaerobic oxidation of methane by Methanoperedens-like archaea.</title>
        <authorList>
            <person name="Arshad A."/>
            <person name="Speth D.R."/>
            <person name="De Graaf R.M."/>
            <person name="Op Den Camp H.J."/>
            <person name="Jetten M.S."/>
            <person name="Welte C.U."/>
        </authorList>
    </citation>
    <scope>NUCLEOTIDE SEQUENCE [LARGE SCALE GENOMIC DNA]</scope>
</reference>
<dbReference type="GO" id="GO:0004888">
    <property type="term" value="F:transmembrane signaling receptor activity"/>
    <property type="evidence" value="ECO:0007669"/>
    <property type="project" value="InterPro"/>
</dbReference>
<evidence type="ECO:0000256" key="4">
    <source>
        <dbReference type="SAM" id="Phobius"/>
    </source>
</evidence>
<dbReference type="NCBIfam" id="NF045718">
    <property type="entry name" value="two_CW_domain"/>
    <property type="match status" value="1"/>
</dbReference>
<dbReference type="Gene3D" id="6.10.340.10">
    <property type="match status" value="1"/>
</dbReference>
<dbReference type="GO" id="GO:0016020">
    <property type="term" value="C:membrane"/>
    <property type="evidence" value="ECO:0007669"/>
    <property type="project" value="InterPro"/>
</dbReference>
<dbReference type="PROSITE" id="PS50111">
    <property type="entry name" value="CHEMOTAXIS_TRANSDUC_2"/>
    <property type="match status" value="1"/>
</dbReference>
<dbReference type="Proteomes" id="UP000050360">
    <property type="component" value="Unassembled WGS sequence"/>
</dbReference>
<dbReference type="InterPro" id="IPR004090">
    <property type="entry name" value="Chemotax_Me-accpt_rcpt"/>
</dbReference>
<dbReference type="CDD" id="cd11386">
    <property type="entry name" value="MCP_signal"/>
    <property type="match status" value="1"/>
</dbReference>
<organism evidence="7 8">
    <name type="scientific">Candidatus Methanoperedens nitratireducens</name>
    <dbReference type="NCBI Taxonomy" id="1392998"/>
    <lineage>
        <taxon>Archaea</taxon>
        <taxon>Methanobacteriati</taxon>
        <taxon>Methanobacteriota</taxon>
        <taxon>Stenosarchaea group</taxon>
        <taxon>Methanomicrobia</taxon>
        <taxon>Methanosarcinales</taxon>
        <taxon>ANME-2 cluster</taxon>
        <taxon>Candidatus Methanoperedentaceae</taxon>
        <taxon>Candidatus Methanoperedens</taxon>
    </lineage>
</organism>
<feature type="transmembrane region" description="Helical" evidence="4">
    <location>
        <begin position="13"/>
        <end position="33"/>
    </location>
</feature>
<comment type="caution">
    <text evidence="7">The sequence shown here is derived from an EMBL/GenBank/DDBJ whole genome shotgun (WGS) entry which is preliminary data.</text>
</comment>
<dbReference type="InterPro" id="IPR032255">
    <property type="entry name" value="HBM"/>
</dbReference>
<keyword evidence="1 3" id="KW-0807">Transducer</keyword>
<accession>A0A0P8CCX2</accession>
<proteinExistence type="inferred from homology"/>
<dbReference type="SMART" id="SM00283">
    <property type="entry name" value="MA"/>
    <property type="match status" value="1"/>
</dbReference>
<evidence type="ECO:0000259" key="5">
    <source>
        <dbReference type="PROSITE" id="PS50111"/>
    </source>
</evidence>
<sequence length="731" mass="78756">MINLKDISLSKKLIGGFGIVIILLMIVAALSVAKLSSIDTATRSLFDNEVNLGKKADNISINLLQSRDDEKNFLMQNDLQYVDKVKSSVNAIKNDVADISKLDIGQKEKDDANNILSLITSCENTFLELVNLQKQLGLLEMEGLNGDLINQARDAEADIKKIGSTDALASLLEARRHEKNYVIRKEVLYQTKVHGAIDIAKINISNSKASDNEKKQAISKLDLYVATFDKFVGISIERDKREKQLIVNAQQIDVLIAGIVNDSQASLKNHMDATTASNSSSKMAVIILAFIATITGVGASIYISRSITKPVDNMLEASKKIAKGDLTVQVQSDHRDEVGQLSMAIQDMAGNLKTVIGNVQKSAMKVSNASQTLSESSKEIKSSTEQVASTTQDIAKGVSQQATDMTQITRAMQEMSQTVQQIAANCQKASMRAGEANKTAQEAGRISGNVAQKMSEIKTTVDGSAIVIKELESKSQKIGEIIGVITTIADQTNLLALNAAIEAARAGDHGRGFAVVADEVRKLAEESRMAANQITQLIKEIQLGTKKAVESMENGTKTVSEGSTTIEIASSAINSIVTGADEVANMIQEIAASAQEQSASVEEVTASVESVSSVSEESAAGTQEASAATEELSASMEQLMITAQDLAELSEGLQMASSHFVLRSVDDFVRCWDIKNCSNEVRQKCPAYNSKELRCWIVEGTWCGGVKQGDAKAKVHNCMKCEAFIKNSDTQ</sequence>
<dbReference type="Gene3D" id="1.10.287.950">
    <property type="entry name" value="Methyl-accepting chemotaxis protein"/>
    <property type="match status" value="1"/>
</dbReference>
<dbReference type="AlphaFoldDB" id="A0A0P8CCX2"/>
<feature type="domain" description="Methyl-accepting transducer" evidence="5">
    <location>
        <begin position="376"/>
        <end position="612"/>
    </location>
</feature>
<keyword evidence="4" id="KW-0472">Membrane</keyword>
<dbReference type="PRINTS" id="PR00260">
    <property type="entry name" value="CHEMTRNSDUCR"/>
</dbReference>
<dbReference type="Pfam" id="PF00015">
    <property type="entry name" value="MCPsignal"/>
    <property type="match status" value="1"/>
</dbReference>
<dbReference type="Pfam" id="PF12729">
    <property type="entry name" value="4HB_MCP_1"/>
    <property type="match status" value="1"/>
</dbReference>
<dbReference type="FunFam" id="1.10.287.950:FF:000001">
    <property type="entry name" value="Methyl-accepting chemotaxis sensory transducer"/>
    <property type="match status" value="1"/>
</dbReference>
<evidence type="ECO:0000256" key="3">
    <source>
        <dbReference type="PROSITE-ProRule" id="PRU00284"/>
    </source>
</evidence>
<feature type="transmembrane region" description="Helical" evidence="4">
    <location>
        <begin position="283"/>
        <end position="303"/>
    </location>
</feature>
<dbReference type="SMART" id="SM01358">
    <property type="entry name" value="HBM"/>
    <property type="match status" value="1"/>
</dbReference>
<name>A0A0P8CCX2_9EURY</name>
<evidence type="ECO:0000313" key="8">
    <source>
        <dbReference type="Proteomes" id="UP000050360"/>
    </source>
</evidence>
<dbReference type="PROSITE" id="PS50885">
    <property type="entry name" value="HAMP"/>
    <property type="match status" value="1"/>
</dbReference>
<protein>
    <submittedName>
        <fullName evidence="7">Methyl-accepting chemotaxis protein</fullName>
    </submittedName>
</protein>
<dbReference type="InterPro" id="IPR004089">
    <property type="entry name" value="MCPsignal_dom"/>
</dbReference>
<dbReference type="PANTHER" id="PTHR32089:SF112">
    <property type="entry name" value="LYSOZYME-LIKE PROTEIN-RELATED"/>
    <property type="match status" value="1"/>
</dbReference>
<evidence type="ECO:0000256" key="1">
    <source>
        <dbReference type="ARBA" id="ARBA00023224"/>
    </source>
</evidence>
<dbReference type="GO" id="GO:0007165">
    <property type="term" value="P:signal transduction"/>
    <property type="evidence" value="ECO:0007669"/>
    <property type="project" value="UniProtKB-KW"/>
</dbReference>